<reference evidence="1 2" key="1">
    <citation type="submission" date="2017-03" db="EMBL/GenBank/DDBJ databases">
        <title>An alternative strategy for trypanosome survival in the mammalian bloodstream revealed through genome and transcriptome analysis of the ubiquitous bovine parasite Trypanosoma (Megatrypanum) theileri.</title>
        <authorList>
            <person name="Kelly S."/>
            <person name="Ivens A."/>
            <person name="Mott A."/>
            <person name="O'Neill E."/>
            <person name="Emms D."/>
            <person name="Macleod O."/>
            <person name="Voorheis P."/>
            <person name="Matthews J."/>
            <person name="Matthews K."/>
            <person name="Carrington M."/>
        </authorList>
    </citation>
    <scope>NUCLEOTIDE SEQUENCE [LARGE SCALE GENOMIC DNA]</scope>
    <source>
        <strain evidence="1">Edinburgh</strain>
    </source>
</reference>
<accession>A0A1X0P581</accession>
<keyword evidence="2" id="KW-1185">Reference proteome</keyword>
<dbReference type="EMBL" id="NBCO01000004">
    <property type="protein sequence ID" value="ORC92035.1"/>
    <property type="molecule type" value="Genomic_DNA"/>
</dbReference>
<dbReference type="AlphaFoldDB" id="A0A1X0P581"/>
<dbReference type="Proteomes" id="UP000192257">
    <property type="component" value="Unassembled WGS sequence"/>
</dbReference>
<gene>
    <name evidence="1" type="ORF">TM35_000042490</name>
</gene>
<organism evidence="1 2">
    <name type="scientific">Trypanosoma theileri</name>
    <dbReference type="NCBI Taxonomy" id="67003"/>
    <lineage>
        <taxon>Eukaryota</taxon>
        <taxon>Discoba</taxon>
        <taxon>Euglenozoa</taxon>
        <taxon>Kinetoplastea</taxon>
        <taxon>Metakinetoplastina</taxon>
        <taxon>Trypanosomatida</taxon>
        <taxon>Trypanosomatidae</taxon>
        <taxon>Trypanosoma</taxon>
    </lineage>
</organism>
<sequence length="284" mass="31404">MWYTSPYYTSINNVHGRLTMRRVMTRFWSPFCRRITGPDLRAYGFHEVFNSIRTHDDDFTCQVNGQVGDAKLVEDFFILLLCGFNIMDVKLENSSMTDAINDSCNFKGTYTLEHARPFLGWSPTSVNTSSNLKISSPLLSFPTPNCSTPITNTTTNTTAATAFTSGDSNSMNSSSCDGDSDITAVKRRLDAPPPPLLLRVPFTARLEGSERGISHMILRSPALNLVAAHHSCPPAVRSCLQNSDAMQALVRLRRANVRPDIITDKTLMSIGARKEAWSSAMGIL</sequence>
<proteinExistence type="predicted"/>
<dbReference type="RefSeq" id="XP_028886101.1">
    <property type="nucleotide sequence ID" value="XM_029022443.1"/>
</dbReference>
<dbReference type="GeneID" id="39982223"/>
<name>A0A1X0P581_9TRYP</name>
<comment type="caution">
    <text evidence="1">The sequence shown here is derived from an EMBL/GenBank/DDBJ whole genome shotgun (WGS) entry which is preliminary data.</text>
</comment>
<evidence type="ECO:0000313" key="2">
    <source>
        <dbReference type="Proteomes" id="UP000192257"/>
    </source>
</evidence>
<evidence type="ECO:0000313" key="1">
    <source>
        <dbReference type="EMBL" id="ORC92035.1"/>
    </source>
</evidence>
<dbReference type="VEuPathDB" id="TriTrypDB:TM35_000042490"/>
<protein>
    <submittedName>
        <fullName evidence="1">Uncharacterized protein</fullName>
    </submittedName>
</protein>
<dbReference type="OrthoDB" id="272317at2759"/>